<dbReference type="SUPFAM" id="SSF53474">
    <property type="entry name" value="alpha/beta-Hydrolases"/>
    <property type="match status" value="1"/>
</dbReference>
<organism evidence="2 3">
    <name type="scientific">Dothistroma septosporum (strain NZE10 / CBS 128990)</name>
    <name type="common">Red band needle blight fungus</name>
    <name type="synonym">Mycosphaerella pini</name>
    <dbReference type="NCBI Taxonomy" id="675120"/>
    <lineage>
        <taxon>Eukaryota</taxon>
        <taxon>Fungi</taxon>
        <taxon>Dikarya</taxon>
        <taxon>Ascomycota</taxon>
        <taxon>Pezizomycotina</taxon>
        <taxon>Dothideomycetes</taxon>
        <taxon>Dothideomycetidae</taxon>
        <taxon>Mycosphaerellales</taxon>
        <taxon>Mycosphaerellaceae</taxon>
        <taxon>Dothistroma</taxon>
    </lineage>
</organism>
<dbReference type="InterPro" id="IPR029058">
    <property type="entry name" value="AB_hydrolase_fold"/>
</dbReference>
<dbReference type="OrthoDB" id="17560at2759"/>
<keyword evidence="3" id="KW-1185">Reference proteome</keyword>
<dbReference type="EMBL" id="KB446535">
    <property type="protein sequence ID" value="EME49461.1"/>
    <property type="molecule type" value="Genomic_DNA"/>
</dbReference>
<dbReference type="PANTHER" id="PTHR17630">
    <property type="entry name" value="DIENELACTONE HYDROLASE"/>
    <property type="match status" value="1"/>
</dbReference>
<dbReference type="OMA" id="PEFMNGH"/>
<accession>N1Q118</accession>
<sequence length="287" mass="31411">MTLKPCCASGSLHTGTPTGSFEKKHGLDCYVADAPNGTPKGIIVIIPDAFGITLPNNQILADDYAKNGFTVYLPEFMDGAGVPSEVFDSMKFITTSTGIWNQVTKISHIAYVARHLLPFLYFTRRAVCQPRIYDFLKAMKKNEAKDLPIGTAGFCWGGQHVTALCHDKVKAEDGGRLTVCGFVAHPSFLTYPGDIEGIKLPYSCAAAEIDPQMSPENAKKTKDILQAKTAKAKDQGIEHEFVMYDKVNHGFAVRADENDKLEAEAGKKAEGQAVRWFEKWFANPSAA</sequence>
<dbReference type="AlphaFoldDB" id="N1Q118"/>
<dbReference type="Pfam" id="PF01738">
    <property type="entry name" value="DLH"/>
    <property type="match status" value="1"/>
</dbReference>
<gene>
    <name evidence="2" type="ORF">DOTSEDRAFT_68279</name>
</gene>
<dbReference type="HOGENOM" id="CLU_054590_2_3_1"/>
<dbReference type="GO" id="GO:0016787">
    <property type="term" value="F:hydrolase activity"/>
    <property type="evidence" value="ECO:0007669"/>
    <property type="project" value="InterPro"/>
</dbReference>
<reference evidence="2 3" key="2">
    <citation type="journal article" date="2012" name="PLoS Pathog.">
        <title>Diverse lifestyles and strategies of plant pathogenesis encoded in the genomes of eighteen Dothideomycetes fungi.</title>
        <authorList>
            <person name="Ohm R.A."/>
            <person name="Feau N."/>
            <person name="Henrissat B."/>
            <person name="Schoch C.L."/>
            <person name="Horwitz B.A."/>
            <person name="Barry K.W."/>
            <person name="Condon B.J."/>
            <person name="Copeland A.C."/>
            <person name="Dhillon B."/>
            <person name="Glaser F."/>
            <person name="Hesse C.N."/>
            <person name="Kosti I."/>
            <person name="LaButti K."/>
            <person name="Lindquist E.A."/>
            <person name="Lucas S."/>
            <person name="Salamov A.A."/>
            <person name="Bradshaw R.E."/>
            <person name="Ciuffetti L."/>
            <person name="Hamelin R.C."/>
            <person name="Kema G.H.J."/>
            <person name="Lawrence C."/>
            <person name="Scott J.A."/>
            <person name="Spatafora J.W."/>
            <person name="Turgeon B.G."/>
            <person name="de Wit P.J.G.M."/>
            <person name="Zhong S."/>
            <person name="Goodwin S.B."/>
            <person name="Grigoriev I.V."/>
        </authorList>
    </citation>
    <scope>NUCLEOTIDE SEQUENCE [LARGE SCALE GENOMIC DNA]</scope>
    <source>
        <strain evidence="3">NZE10 / CBS 128990</strain>
    </source>
</reference>
<dbReference type="STRING" id="675120.N1Q118"/>
<dbReference type="InterPro" id="IPR002925">
    <property type="entry name" value="Dienelactn_hydro"/>
</dbReference>
<evidence type="ECO:0000313" key="3">
    <source>
        <dbReference type="Proteomes" id="UP000016933"/>
    </source>
</evidence>
<dbReference type="eggNOG" id="KOG3043">
    <property type="taxonomic scope" value="Eukaryota"/>
</dbReference>
<reference evidence="3" key="1">
    <citation type="journal article" date="2012" name="PLoS Genet.">
        <title>The genomes of the fungal plant pathogens Cladosporium fulvum and Dothistroma septosporum reveal adaptation to different hosts and lifestyles but also signatures of common ancestry.</title>
        <authorList>
            <person name="de Wit P.J.G.M."/>
            <person name="van der Burgt A."/>
            <person name="Oekmen B."/>
            <person name="Stergiopoulos I."/>
            <person name="Abd-Elsalam K.A."/>
            <person name="Aerts A.L."/>
            <person name="Bahkali A.H."/>
            <person name="Beenen H.G."/>
            <person name="Chettri P."/>
            <person name="Cox M.P."/>
            <person name="Datema E."/>
            <person name="de Vries R.P."/>
            <person name="Dhillon B."/>
            <person name="Ganley A.R."/>
            <person name="Griffiths S.A."/>
            <person name="Guo Y."/>
            <person name="Hamelin R.C."/>
            <person name="Henrissat B."/>
            <person name="Kabir M.S."/>
            <person name="Jashni M.K."/>
            <person name="Kema G."/>
            <person name="Klaubauf S."/>
            <person name="Lapidus A."/>
            <person name="Levasseur A."/>
            <person name="Lindquist E."/>
            <person name="Mehrabi R."/>
            <person name="Ohm R.A."/>
            <person name="Owen T.J."/>
            <person name="Salamov A."/>
            <person name="Schwelm A."/>
            <person name="Schijlen E."/>
            <person name="Sun H."/>
            <person name="van den Burg H.A."/>
            <person name="van Ham R.C.H.J."/>
            <person name="Zhang S."/>
            <person name="Goodwin S.B."/>
            <person name="Grigoriev I.V."/>
            <person name="Collemare J."/>
            <person name="Bradshaw R.E."/>
        </authorList>
    </citation>
    <scope>NUCLEOTIDE SEQUENCE [LARGE SCALE GENOMIC DNA]</scope>
    <source>
        <strain evidence="3">NZE10 / CBS 128990</strain>
    </source>
</reference>
<protein>
    <recommendedName>
        <fullName evidence="1">Dienelactone hydrolase domain-containing protein</fullName>
    </recommendedName>
</protein>
<evidence type="ECO:0000313" key="2">
    <source>
        <dbReference type="EMBL" id="EME49461.1"/>
    </source>
</evidence>
<dbReference type="PANTHER" id="PTHR17630:SF105">
    <property type="entry name" value="DIENELACTONE HYDROLASE FAMILY PROTEIN (AFU_ORTHOLOGUE AFUA_4G08790)"/>
    <property type="match status" value="1"/>
</dbReference>
<dbReference type="Gene3D" id="3.40.50.1820">
    <property type="entry name" value="alpha/beta hydrolase"/>
    <property type="match status" value="1"/>
</dbReference>
<dbReference type="Proteomes" id="UP000016933">
    <property type="component" value="Unassembled WGS sequence"/>
</dbReference>
<name>N1Q118_DOTSN</name>
<proteinExistence type="predicted"/>
<evidence type="ECO:0000259" key="1">
    <source>
        <dbReference type="Pfam" id="PF01738"/>
    </source>
</evidence>
<feature type="domain" description="Dienelactone hydrolase" evidence="1">
    <location>
        <begin position="29"/>
        <end position="279"/>
    </location>
</feature>